<evidence type="ECO:0000313" key="4">
    <source>
        <dbReference type="Proteomes" id="UP001250538"/>
    </source>
</evidence>
<dbReference type="PANTHER" id="PTHR46825:SF15">
    <property type="entry name" value="BETA-LACTAMASE-RELATED DOMAIN-CONTAINING PROTEIN"/>
    <property type="match status" value="1"/>
</dbReference>
<sequence length="492" mass="55763">MVHTTKDAQYVLEGLHTLVKKQLEMWNVPGLALAIVKDGEIIMAEGFGYRDVERKLPVTPNTMFAIGSCSKAFTAMVAAQLVDDEKLEWDTPVRTYLPDFDMYDSMASERITMRDMLCHRTGLPRHDNMWYGSFLTREEIIKRIKYLEPNVDFRSTWQYNNIMYTAAGYIAGHVAECTWEQLVKERIFDPLEMKESGFSVNELKLHDNAGVPYIEQEGQFREVEYRNFDAIGPAGSINSTVMDMSNWLIANLENGAFKGKRIISEKNLVTLHSPQMSCPPMLFGKKEFPLSCYGLGWGFESYRGYRMLQHGGGIDGFTSYISFLPDERIGIVLLTNRQGTMLPTSLALTVYDRLLNLDPIEWCEQLREDIQKWEALRKQMAAESAASRGEAVLVSSTTLQRYEGSYEHPGYGTVKVQVVENELQAVFHVGCFRMSQTGEHVFTIHSEILGVTANIKFAADEEGNIILLNAPLNTEPGAKDITFRRTKNSSIT</sequence>
<dbReference type="InterPro" id="IPR021860">
    <property type="entry name" value="Peptidase_S12_Pab87-rel_C"/>
</dbReference>
<dbReference type="InterPro" id="IPR012338">
    <property type="entry name" value="Beta-lactam/transpept-like"/>
</dbReference>
<dbReference type="Gene3D" id="2.40.128.600">
    <property type="match status" value="1"/>
</dbReference>
<keyword evidence="4" id="KW-1185">Reference proteome</keyword>
<evidence type="ECO:0000259" key="2">
    <source>
        <dbReference type="Pfam" id="PF11954"/>
    </source>
</evidence>
<dbReference type="Pfam" id="PF11954">
    <property type="entry name" value="DUF3471"/>
    <property type="match status" value="1"/>
</dbReference>
<dbReference type="Pfam" id="PF00144">
    <property type="entry name" value="Beta-lactamase"/>
    <property type="match status" value="1"/>
</dbReference>
<organism evidence="3 4">
    <name type="scientific">Paenibacillus suaedae</name>
    <dbReference type="NCBI Taxonomy" id="3077233"/>
    <lineage>
        <taxon>Bacteria</taxon>
        <taxon>Bacillati</taxon>
        <taxon>Bacillota</taxon>
        <taxon>Bacilli</taxon>
        <taxon>Bacillales</taxon>
        <taxon>Paenibacillaceae</taxon>
        <taxon>Paenibacillus</taxon>
    </lineage>
</organism>
<evidence type="ECO:0000313" key="3">
    <source>
        <dbReference type="EMBL" id="MDT8974928.1"/>
    </source>
</evidence>
<comment type="caution">
    <text evidence="3">The sequence shown here is derived from an EMBL/GenBank/DDBJ whole genome shotgun (WGS) entry which is preliminary data.</text>
</comment>
<dbReference type="RefSeq" id="WP_315742715.1">
    <property type="nucleotide sequence ID" value="NZ_JAVYAA010000001.1"/>
</dbReference>
<dbReference type="GO" id="GO:0016787">
    <property type="term" value="F:hydrolase activity"/>
    <property type="evidence" value="ECO:0007669"/>
    <property type="project" value="UniProtKB-KW"/>
</dbReference>
<dbReference type="Gene3D" id="3.40.710.10">
    <property type="entry name" value="DD-peptidase/beta-lactamase superfamily"/>
    <property type="match status" value="1"/>
</dbReference>
<dbReference type="Proteomes" id="UP001250538">
    <property type="component" value="Unassembled WGS sequence"/>
</dbReference>
<keyword evidence="3" id="KW-0378">Hydrolase</keyword>
<proteinExistence type="predicted"/>
<evidence type="ECO:0000259" key="1">
    <source>
        <dbReference type="Pfam" id="PF00144"/>
    </source>
</evidence>
<feature type="domain" description="Beta-lactamase-related" evidence="1">
    <location>
        <begin position="18"/>
        <end position="340"/>
    </location>
</feature>
<dbReference type="AlphaFoldDB" id="A0AAJ2JQ58"/>
<protein>
    <submittedName>
        <fullName evidence="3">Serine hydrolase</fullName>
    </submittedName>
</protein>
<name>A0AAJ2JQ58_9BACL</name>
<dbReference type="EMBL" id="JAVYAA010000001">
    <property type="protein sequence ID" value="MDT8974928.1"/>
    <property type="molecule type" value="Genomic_DNA"/>
</dbReference>
<gene>
    <name evidence="3" type="ORF">RQP50_01560</name>
</gene>
<dbReference type="InterPro" id="IPR001466">
    <property type="entry name" value="Beta-lactam-related"/>
</dbReference>
<feature type="domain" description="Peptidase S12 Pab87-related C-terminal" evidence="2">
    <location>
        <begin position="394"/>
        <end position="484"/>
    </location>
</feature>
<reference evidence="4" key="1">
    <citation type="submission" date="2023-09" db="EMBL/GenBank/DDBJ databases">
        <title>Paenibacillus sp. chi10 Genome sequencing and assembly.</title>
        <authorList>
            <person name="Kim I."/>
        </authorList>
    </citation>
    <scope>NUCLEOTIDE SEQUENCE [LARGE SCALE GENOMIC DNA]</scope>
    <source>
        <strain evidence="4">chi10</strain>
    </source>
</reference>
<accession>A0AAJ2JQ58</accession>
<dbReference type="InterPro" id="IPR050491">
    <property type="entry name" value="AmpC-like"/>
</dbReference>
<dbReference type="PANTHER" id="PTHR46825">
    <property type="entry name" value="D-ALANYL-D-ALANINE-CARBOXYPEPTIDASE/ENDOPEPTIDASE AMPH"/>
    <property type="match status" value="1"/>
</dbReference>
<dbReference type="SUPFAM" id="SSF56601">
    <property type="entry name" value="beta-lactamase/transpeptidase-like"/>
    <property type="match status" value="1"/>
</dbReference>